<dbReference type="eggNOG" id="COG3981">
    <property type="taxonomic scope" value="Bacteria"/>
</dbReference>
<protein>
    <submittedName>
        <fullName evidence="2">Putative acetyltransferase</fullName>
    </submittedName>
</protein>
<dbReference type="KEGG" id="tco:Theco_0918"/>
<keyword evidence="2" id="KW-0808">Transferase</keyword>
<gene>
    <name evidence="2" type="ordered locus">Theco_0918</name>
</gene>
<dbReference type="PROSITE" id="PS51186">
    <property type="entry name" value="GNAT"/>
    <property type="match status" value="1"/>
</dbReference>
<accession>L0ED72</accession>
<dbReference type="Gene3D" id="3.40.630.30">
    <property type="match status" value="1"/>
</dbReference>
<dbReference type="CDD" id="cd04301">
    <property type="entry name" value="NAT_SF"/>
    <property type="match status" value="1"/>
</dbReference>
<dbReference type="InterPro" id="IPR000182">
    <property type="entry name" value="GNAT_dom"/>
</dbReference>
<dbReference type="PANTHER" id="PTHR39173">
    <property type="entry name" value="ACETYLTRANSFERASE"/>
    <property type="match status" value="1"/>
</dbReference>
<evidence type="ECO:0000259" key="1">
    <source>
        <dbReference type="PROSITE" id="PS51186"/>
    </source>
</evidence>
<sequence length="168" mass="19062">MLYRLPGLDDEAILRDYVQEHYDYGEQHISASYSLTSMAYGDWVEKIKRCAETGEGESGRSLVLLCFDQERLVGLLSVRYELSRELSESIGDIGYGVRPTERRKGYATIMLRHALDICREKGKTSVIVGCYKDNVASARTIQKNGGVFIGENDNYTKGRPSLYFRIDL</sequence>
<keyword evidence="3" id="KW-1185">Reference proteome</keyword>
<dbReference type="RefSeq" id="WP_015253868.1">
    <property type="nucleotide sequence ID" value="NC_019897.1"/>
</dbReference>
<organism evidence="2 3">
    <name type="scientific">Thermobacillus composti (strain DSM 18247 / JCM 13945 / KWC4)</name>
    <dbReference type="NCBI Taxonomy" id="717605"/>
    <lineage>
        <taxon>Bacteria</taxon>
        <taxon>Bacillati</taxon>
        <taxon>Bacillota</taxon>
        <taxon>Bacilli</taxon>
        <taxon>Bacillales</taxon>
        <taxon>Paenibacillaceae</taxon>
        <taxon>Thermobacillus</taxon>
    </lineage>
</organism>
<name>L0ED72_THECK</name>
<dbReference type="InterPro" id="IPR016181">
    <property type="entry name" value="Acyl_CoA_acyltransferase"/>
</dbReference>
<feature type="domain" description="N-acetyltransferase" evidence="1">
    <location>
        <begin position="19"/>
        <end position="168"/>
    </location>
</feature>
<dbReference type="AlphaFoldDB" id="L0ED72"/>
<dbReference type="Pfam" id="PF00583">
    <property type="entry name" value="Acetyltransf_1"/>
    <property type="match status" value="1"/>
</dbReference>
<dbReference type="EMBL" id="CP003255">
    <property type="protein sequence ID" value="AGA57110.1"/>
    <property type="molecule type" value="Genomic_DNA"/>
</dbReference>
<dbReference type="STRING" id="717605.Theco_0918"/>
<evidence type="ECO:0000313" key="3">
    <source>
        <dbReference type="Proteomes" id="UP000010795"/>
    </source>
</evidence>
<evidence type="ECO:0000313" key="2">
    <source>
        <dbReference type="EMBL" id="AGA57110.1"/>
    </source>
</evidence>
<dbReference type="GO" id="GO:0016747">
    <property type="term" value="F:acyltransferase activity, transferring groups other than amino-acyl groups"/>
    <property type="evidence" value="ECO:0007669"/>
    <property type="project" value="InterPro"/>
</dbReference>
<dbReference type="Proteomes" id="UP000010795">
    <property type="component" value="Chromosome"/>
</dbReference>
<reference evidence="3" key="1">
    <citation type="submission" date="2012-01" db="EMBL/GenBank/DDBJ databases">
        <title>Complete sequence of chromosome of Thermobacillus composti KWC4.</title>
        <authorList>
            <person name="Lucas S."/>
            <person name="Han J."/>
            <person name="Lapidus A."/>
            <person name="Cheng J.-F."/>
            <person name="Goodwin L."/>
            <person name="Pitluck S."/>
            <person name="Peters L."/>
            <person name="Ovchinnikova G."/>
            <person name="Teshima H."/>
            <person name="Detter J.C."/>
            <person name="Han C."/>
            <person name="Tapia R."/>
            <person name="Land M."/>
            <person name="Hauser L."/>
            <person name="Kyrpides N."/>
            <person name="Ivanova N."/>
            <person name="Pagani I."/>
            <person name="Anderson I."/>
            <person name="Woyke T."/>
        </authorList>
    </citation>
    <scope>NUCLEOTIDE SEQUENCE [LARGE SCALE GENOMIC DNA]</scope>
    <source>
        <strain evidence="3">DSM 18247 / JCM 13945 / KWC4</strain>
    </source>
</reference>
<dbReference type="PANTHER" id="PTHR39173:SF1">
    <property type="entry name" value="ACETYLTRANSFERASE"/>
    <property type="match status" value="1"/>
</dbReference>
<proteinExistence type="predicted"/>
<dbReference type="OrthoDB" id="9797989at2"/>
<dbReference type="HOGENOM" id="CLU_113231_1_0_9"/>
<dbReference type="SUPFAM" id="SSF55729">
    <property type="entry name" value="Acyl-CoA N-acyltransferases (Nat)"/>
    <property type="match status" value="1"/>
</dbReference>